<comment type="function">
    <text evidence="14">Cell wall formation.</text>
</comment>
<evidence type="ECO:0000256" key="15">
    <source>
        <dbReference type="SAM" id="Phobius"/>
    </source>
</evidence>
<evidence type="ECO:0000256" key="9">
    <source>
        <dbReference type="ARBA" id="ARBA00022960"/>
    </source>
</evidence>
<dbReference type="Gene3D" id="3.90.190.20">
    <property type="entry name" value="Mur ligase, C-terminal domain"/>
    <property type="match status" value="1"/>
</dbReference>
<feature type="domain" description="Mur ligase central" evidence="18">
    <location>
        <begin position="116"/>
        <end position="289"/>
    </location>
</feature>
<evidence type="ECO:0000256" key="13">
    <source>
        <dbReference type="ARBA" id="ARBA00047833"/>
    </source>
</evidence>
<dbReference type="EMBL" id="JAYGIE010000133">
    <property type="protein sequence ID" value="MEA5480560.1"/>
    <property type="molecule type" value="Genomic_DNA"/>
</dbReference>
<evidence type="ECO:0000256" key="6">
    <source>
        <dbReference type="ARBA" id="ARBA00022618"/>
    </source>
</evidence>
<reference evidence="19 20" key="1">
    <citation type="submission" date="2023-12" db="EMBL/GenBank/DDBJ databases">
        <title>Baltic Sea Cyanobacteria.</title>
        <authorList>
            <person name="Delbaje E."/>
            <person name="Fewer D.P."/>
            <person name="Shishido T.K."/>
        </authorList>
    </citation>
    <scope>NUCLEOTIDE SEQUENCE [LARGE SCALE GENOMIC DNA]</scope>
    <source>
        <strain evidence="19 20">UHCC 0370</strain>
    </source>
</reference>
<comment type="similarity">
    <text evidence="14">Belongs to the MurCDEF family.</text>
</comment>
<dbReference type="Pfam" id="PF02875">
    <property type="entry name" value="Mur_ligase_C"/>
    <property type="match status" value="1"/>
</dbReference>
<dbReference type="InterPro" id="IPR013221">
    <property type="entry name" value="Mur_ligase_cen"/>
</dbReference>
<evidence type="ECO:0000256" key="11">
    <source>
        <dbReference type="ARBA" id="ARBA00023306"/>
    </source>
</evidence>
<evidence type="ECO:0000259" key="18">
    <source>
        <dbReference type="Pfam" id="PF08245"/>
    </source>
</evidence>
<dbReference type="GO" id="GO:0008763">
    <property type="term" value="F:UDP-N-acetylmuramate-L-alanine ligase activity"/>
    <property type="evidence" value="ECO:0007669"/>
    <property type="project" value="UniProtKB-EC"/>
</dbReference>
<accession>A0ABU5TQI5</accession>
<keyword evidence="4 14" id="KW-0963">Cytoplasm</keyword>
<dbReference type="Gene3D" id="3.40.50.720">
    <property type="entry name" value="NAD(P)-binding Rossmann-like Domain"/>
    <property type="match status" value="1"/>
</dbReference>
<dbReference type="Pfam" id="PF08245">
    <property type="entry name" value="Mur_ligase_M"/>
    <property type="match status" value="1"/>
</dbReference>
<evidence type="ECO:0000256" key="1">
    <source>
        <dbReference type="ARBA" id="ARBA00004496"/>
    </source>
</evidence>
<evidence type="ECO:0000256" key="7">
    <source>
        <dbReference type="ARBA" id="ARBA00022741"/>
    </source>
</evidence>
<keyword evidence="9 14" id="KW-0133">Cell shape</keyword>
<evidence type="ECO:0000256" key="3">
    <source>
        <dbReference type="ARBA" id="ARBA00012211"/>
    </source>
</evidence>
<dbReference type="SUPFAM" id="SSF51984">
    <property type="entry name" value="MurCD N-terminal domain"/>
    <property type="match status" value="1"/>
</dbReference>
<dbReference type="Gene3D" id="3.40.1190.10">
    <property type="entry name" value="Mur-like, catalytic domain"/>
    <property type="match status" value="1"/>
</dbReference>
<dbReference type="PANTHER" id="PTHR43445">
    <property type="entry name" value="UDP-N-ACETYLMURAMATE--L-ALANINE LIGASE-RELATED"/>
    <property type="match status" value="1"/>
</dbReference>
<dbReference type="Pfam" id="PF01225">
    <property type="entry name" value="Mur_ligase"/>
    <property type="match status" value="1"/>
</dbReference>
<keyword evidence="15" id="KW-1133">Transmembrane helix</keyword>
<keyword evidence="6 14" id="KW-0132">Cell division</keyword>
<evidence type="ECO:0000256" key="10">
    <source>
        <dbReference type="ARBA" id="ARBA00022984"/>
    </source>
</evidence>
<protein>
    <recommendedName>
        <fullName evidence="3 14">UDP-N-acetylmuramate--L-alanine ligase</fullName>
        <ecNumber evidence="3 14">6.3.2.8</ecNumber>
    </recommendedName>
    <alternativeName>
        <fullName evidence="14">UDP-N-acetylmuramoyl-L-alanine synthetase</fullName>
    </alternativeName>
</protein>
<comment type="subcellular location">
    <subcellularLocation>
        <location evidence="1 14">Cytoplasm</location>
    </subcellularLocation>
</comment>
<gene>
    <name evidence="14 19" type="primary">murC</name>
    <name evidence="19" type="ORF">VB774_23235</name>
</gene>
<dbReference type="InterPro" id="IPR005758">
    <property type="entry name" value="UDP-N-AcMur_Ala_ligase_MurC"/>
</dbReference>
<proteinExistence type="inferred from homology"/>
<evidence type="ECO:0000313" key="19">
    <source>
        <dbReference type="EMBL" id="MEA5480560.1"/>
    </source>
</evidence>
<dbReference type="RefSeq" id="WP_323263526.1">
    <property type="nucleotide sequence ID" value="NZ_JAYGIE010000133.1"/>
</dbReference>
<keyword evidence="7 14" id="KW-0547">Nucleotide-binding</keyword>
<sequence length="464" mass="50245">MLNPVDFSGRPFHFVGIGGIGMSAIAYILAKQGFTVSGSDLSSNRITQKLQDLGVKTFQGHHADNIDLANAPQVVCSTAINQQNPEFQVALANRLPILHRSDLLAALIEQFQAISVAGTHGKTTTSSLVGFLLLKGGIDPSIIIGGEVSAWQGNARLGNGKYLVAEADESDGTLVKFLSHIGIITNIELDHPDHYHNLEQVIEIFQTFAKRCEVVVGSIDCPTVKEHIRLDLTYSLSDPLADYTVTDVQYNPSDTQALVIERGKPLGQISLGLLGKHNLSNALAAIAVARYVGVEWQAIADALPDFVGASRRFEIKGVQNGITFVDDYAHHPSEIIATLASARQQNTTSRVVAIFQPHRYSRTHRFLSEFSHSFTDADMVIVTDIYAASEPNDGKITGSQVAEAIASVRDQVHYLPSLKDIQAFLVKRLQSGDLAVFLGAGNLNQAIAPTMKEIEELPSDSSIN</sequence>
<feature type="domain" description="Mur ligase C-terminal" evidence="17">
    <location>
        <begin position="311"/>
        <end position="441"/>
    </location>
</feature>
<evidence type="ECO:0000259" key="17">
    <source>
        <dbReference type="Pfam" id="PF02875"/>
    </source>
</evidence>
<organism evidence="19 20">
    <name type="scientific">Pseudanabaena galeata UHCC 0370</name>
    <dbReference type="NCBI Taxonomy" id="3110310"/>
    <lineage>
        <taxon>Bacteria</taxon>
        <taxon>Bacillati</taxon>
        <taxon>Cyanobacteriota</taxon>
        <taxon>Cyanophyceae</taxon>
        <taxon>Pseudanabaenales</taxon>
        <taxon>Pseudanabaenaceae</taxon>
        <taxon>Pseudanabaena</taxon>
    </lineage>
</organism>
<dbReference type="NCBIfam" id="TIGR01082">
    <property type="entry name" value="murC"/>
    <property type="match status" value="1"/>
</dbReference>
<dbReference type="SUPFAM" id="SSF53244">
    <property type="entry name" value="MurD-like peptide ligases, peptide-binding domain"/>
    <property type="match status" value="1"/>
</dbReference>
<keyword evidence="11 14" id="KW-0131">Cell cycle</keyword>
<dbReference type="PANTHER" id="PTHR43445:SF3">
    <property type="entry name" value="UDP-N-ACETYLMURAMATE--L-ALANINE LIGASE"/>
    <property type="match status" value="1"/>
</dbReference>
<evidence type="ECO:0000256" key="2">
    <source>
        <dbReference type="ARBA" id="ARBA00004752"/>
    </source>
</evidence>
<dbReference type="InterPro" id="IPR036565">
    <property type="entry name" value="Mur-like_cat_sf"/>
</dbReference>
<evidence type="ECO:0000313" key="20">
    <source>
        <dbReference type="Proteomes" id="UP001301388"/>
    </source>
</evidence>
<comment type="caution">
    <text evidence="19">The sequence shown here is derived from an EMBL/GenBank/DDBJ whole genome shotgun (WGS) entry which is preliminary data.</text>
</comment>
<keyword evidence="20" id="KW-1185">Reference proteome</keyword>
<dbReference type="InterPro" id="IPR004101">
    <property type="entry name" value="Mur_ligase_C"/>
</dbReference>
<keyword evidence="8 14" id="KW-0067">ATP-binding</keyword>
<evidence type="ECO:0000256" key="12">
    <source>
        <dbReference type="ARBA" id="ARBA00023316"/>
    </source>
</evidence>
<keyword evidence="15" id="KW-0472">Membrane</keyword>
<name>A0ABU5TQI5_9CYAN</name>
<evidence type="ECO:0000259" key="16">
    <source>
        <dbReference type="Pfam" id="PF01225"/>
    </source>
</evidence>
<evidence type="ECO:0000256" key="4">
    <source>
        <dbReference type="ARBA" id="ARBA00022490"/>
    </source>
</evidence>
<comment type="catalytic activity">
    <reaction evidence="13 14">
        <text>UDP-N-acetyl-alpha-D-muramate + L-alanine + ATP = UDP-N-acetyl-alpha-D-muramoyl-L-alanine + ADP + phosphate + H(+)</text>
        <dbReference type="Rhea" id="RHEA:23372"/>
        <dbReference type="ChEBI" id="CHEBI:15378"/>
        <dbReference type="ChEBI" id="CHEBI:30616"/>
        <dbReference type="ChEBI" id="CHEBI:43474"/>
        <dbReference type="ChEBI" id="CHEBI:57972"/>
        <dbReference type="ChEBI" id="CHEBI:70757"/>
        <dbReference type="ChEBI" id="CHEBI:83898"/>
        <dbReference type="ChEBI" id="CHEBI:456216"/>
        <dbReference type="EC" id="6.3.2.8"/>
    </reaction>
</comment>
<dbReference type="InterPro" id="IPR050061">
    <property type="entry name" value="MurCDEF_pg_biosynth"/>
</dbReference>
<evidence type="ECO:0000256" key="5">
    <source>
        <dbReference type="ARBA" id="ARBA00022598"/>
    </source>
</evidence>
<evidence type="ECO:0000256" key="14">
    <source>
        <dbReference type="HAMAP-Rule" id="MF_00046"/>
    </source>
</evidence>
<keyword evidence="12 14" id="KW-0961">Cell wall biogenesis/degradation</keyword>
<dbReference type="EC" id="6.3.2.8" evidence="3 14"/>
<keyword evidence="15" id="KW-0812">Transmembrane</keyword>
<keyword evidence="10 14" id="KW-0573">Peptidoglycan synthesis</keyword>
<dbReference type="SUPFAM" id="SSF53623">
    <property type="entry name" value="MurD-like peptide ligases, catalytic domain"/>
    <property type="match status" value="1"/>
</dbReference>
<keyword evidence="5 14" id="KW-0436">Ligase</keyword>
<dbReference type="InterPro" id="IPR036615">
    <property type="entry name" value="Mur_ligase_C_dom_sf"/>
</dbReference>
<evidence type="ECO:0000256" key="8">
    <source>
        <dbReference type="ARBA" id="ARBA00022840"/>
    </source>
</evidence>
<feature type="binding site" evidence="14">
    <location>
        <begin position="118"/>
        <end position="124"/>
    </location>
    <ligand>
        <name>ATP</name>
        <dbReference type="ChEBI" id="CHEBI:30616"/>
    </ligand>
</feature>
<comment type="pathway">
    <text evidence="2 14">Cell wall biogenesis; peptidoglycan biosynthesis.</text>
</comment>
<dbReference type="InterPro" id="IPR000713">
    <property type="entry name" value="Mur_ligase_N"/>
</dbReference>
<feature type="transmembrane region" description="Helical" evidence="15">
    <location>
        <begin position="12"/>
        <end position="30"/>
    </location>
</feature>
<dbReference type="Proteomes" id="UP001301388">
    <property type="component" value="Unassembled WGS sequence"/>
</dbReference>
<dbReference type="HAMAP" id="MF_00046">
    <property type="entry name" value="MurC"/>
    <property type="match status" value="1"/>
</dbReference>
<feature type="domain" description="Mur ligase N-terminal catalytic" evidence="16">
    <location>
        <begin position="12"/>
        <end position="111"/>
    </location>
</feature>